<dbReference type="AlphaFoldDB" id="A0A160TU66"/>
<dbReference type="NCBIfam" id="TIGR00674">
    <property type="entry name" value="dapA"/>
    <property type="match status" value="1"/>
</dbReference>
<dbReference type="Gene3D" id="3.20.20.70">
    <property type="entry name" value="Aldolase class I"/>
    <property type="match status" value="1"/>
</dbReference>
<name>A0A160TU66_9ZZZZ</name>
<dbReference type="EMBL" id="CZRL01000099">
    <property type="protein sequence ID" value="CUS53996.1"/>
    <property type="molecule type" value="Genomic_DNA"/>
</dbReference>
<keyword evidence="7" id="KW-0457">Lysine biosynthesis</keyword>
<comment type="catalytic activity">
    <reaction evidence="10">
        <text>L-aspartate 4-semialdehyde + pyruvate = (2S,4S)-4-hydroxy-2,3,4,5-tetrahydrodipicolinate + H2O + H(+)</text>
        <dbReference type="Rhea" id="RHEA:34171"/>
        <dbReference type="ChEBI" id="CHEBI:15361"/>
        <dbReference type="ChEBI" id="CHEBI:15377"/>
        <dbReference type="ChEBI" id="CHEBI:15378"/>
        <dbReference type="ChEBI" id="CHEBI:67139"/>
        <dbReference type="ChEBI" id="CHEBI:537519"/>
        <dbReference type="EC" id="4.3.3.7"/>
    </reaction>
</comment>
<dbReference type="GO" id="GO:0009089">
    <property type="term" value="P:lysine biosynthetic process via diaminopimelate"/>
    <property type="evidence" value="ECO:0007669"/>
    <property type="project" value="UniProtKB-UniPathway"/>
</dbReference>
<keyword evidence="5" id="KW-0028">Amino-acid biosynthesis</keyword>
<keyword evidence="9" id="KW-0704">Schiff base</keyword>
<dbReference type="Pfam" id="PF00701">
    <property type="entry name" value="DHDPS"/>
    <property type="match status" value="1"/>
</dbReference>
<dbReference type="PROSITE" id="PS00665">
    <property type="entry name" value="DHDPS_1"/>
    <property type="match status" value="1"/>
</dbReference>
<proteinExistence type="inferred from homology"/>
<comment type="pathway">
    <text evidence="2">Amino-acid biosynthesis; L-lysine biosynthesis via DAP pathway; (S)-tetrahydrodipicolinate from L-aspartate: step 3/4.</text>
</comment>
<evidence type="ECO:0000256" key="10">
    <source>
        <dbReference type="ARBA" id="ARBA00047836"/>
    </source>
</evidence>
<dbReference type="EC" id="4.3.3.7" evidence="3"/>
<dbReference type="GO" id="GO:0019877">
    <property type="term" value="P:diaminopimelate biosynthetic process"/>
    <property type="evidence" value="ECO:0007669"/>
    <property type="project" value="UniProtKB-KW"/>
</dbReference>
<dbReference type="HAMAP" id="MF_00418">
    <property type="entry name" value="DapA"/>
    <property type="match status" value="1"/>
</dbReference>
<evidence type="ECO:0000256" key="7">
    <source>
        <dbReference type="ARBA" id="ARBA00023154"/>
    </source>
</evidence>
<organism evidence="11">
    <name type="scientific">hydrothermal vent metagenome</name>
    <dbReference type="NCBI Taxonomy" id="652676"/>
    <lineage>
        <taxon>unclassified sequences</taxon>
        <taxon>metagenomes</taxon>
        <taxon>ecological metagenomes</taxon>
    </lineage>
</organism>
<evidence type="ECO:0000256" key="2">
    <source>
        <dbReference type="ARBA" id="ARBA00005120"/>
    </source>
</evidence>
<gene>
    <name evidence="11" type="ORF">MGWOODY_XGa42</name>
</gene>
<keyword evidence="8 11" id="KW-0456">Lyase</keyword>
<dbReference type="GO" id="GO:0008840">
    <property type="term" value="F:4-hydroxy-tetrahydrodipicolinate synthase activity"/>
    <property type="evidence" value="ECO:0007669"/>
    <property type="project" value="UniProtKB-EC"/>
</dbReference>
<dbReference type="InterPro" id="IPR005263">
    <property type="entry name" value="DapA"/>
</dbReference>
<dbReference type="SMART" id="SM01130">
    <property type="entry name" value="DHDPS"/>
    <property type="match status" value="1"/>
</dbReference>
<comment type="function">
    <text evidence="1">Catalyzes the condensation of (S)-aspartate-beta-semialdehyde [(S)-ASA] and pyruvate to 4-hydroxy-tetrahydrodipicolinate (HTPA).</text>
</comment>
<dbReference type="GO" id="GO:0005829">
    <property type="term" value="C:cytosol"/>
    <property type="evidence" value="ECO:0007669"/>
    <property type="project" value="TreeGrafter"/>
</dbReference>
<dbReference type="PROSITE" id="PS00666">
    <property type="entry name" value="DHDPS_2"/>
    <property type="match status" value="1"/>
</dbReference>
<keyword evidence="6" id="KW-0220">Diaminopimelate biosynthesis</keyword>
<dbReference type="PANTHER" id="PTHR12128">
    <property type="entry name" value="DIHYDRODIPICOLINATE SYNTHASE"/>
    <property type="match status" value="1"/>
</dbReference>
<protein>
    <recommendedName>
        <fullName evidence="3">4-hydroxy-tetrahydrodipicolinate synthase</fullName>
        <ecNumber evidence="3">4.3.3.7</ecNumber>
    </recommendedName>
</protein>
<dbReference type="InterPro" id="IPR020624">
    <property type="entry name" value="Schiff_base-form_aldolases_CS"/>
</dbReference>
<evidence type="ECO:0000256" key="8">
    <source>
        <dbReference type="ARBA" id="ARBA00023239"/>
    </source>
</evidence>
<evidence type="ECO:0000313" key="11">
    <source>
        <dbReference type="EMBL" id="CUS53996.1"/>
    </source>
</evidence>
<sequence>MLTGSMVAMVTPMGDDGSVDWAGLERLVNHHVEQGTDAIVSVGTTGESATLDHNEHIEVIGRTVDAAAGRIPVIGGTGANSTAEAMALTRDAAAVGVTACLLVVPYYNKPPQEGLFQHFNSIAAAVSIPQILYNVPGRTAVDMSNETTLRLAEIDNIVGIKDATNDIDRGCDLIDRAPDGFAIYSGEDGTACQLMLAGGKGTISVTANAAPKLMHEMCVAAVAGDTDTATILNNQLADLHAALFFQSNPIPAKWAVCQQGLIGSGIRLPLIPLAEQYHDDVRAALQKADVL</sequence>
<accession>A0A160TU66</accession>
<dbReference type="InterPro" id="IPR002220">
    <property type="entry name" value="DapA-like"/>
</dbReference>
<dbReference type="InterPro" id="IPR013785">
    <property type="entry name" value="Aldolase_TIM"/>
</dbReference>
<dbReference type="PANTHER" id="PTHR12128:SF66">
    <property type="entry name" value="4-HYDROXY-2-OXOGLUTARATE ALDOLASE, MITOCHONDRIAL"/>
    <property type="match status" value="1"/>
</dbReference>
<evidence type="ECO:0000256" key="3">
    <source>
        <dbReference type="ARBA" id="ARBA00012086"/>
    </source>
</evidence>
<dbReference type="PIRSF" id="PIRSF001365">
    <property type="entry name" value="DHDPS"/>
    <property type="match status" value="1"/>
</dbReference>
<keyword evidence="4" id="KW-0963">Cytoplasm</keyword>
<reference evidence="11" key="1">
    <citation type="submission" date="2015-10" db="EMBL/GenBank/DDBJ databases">
        <authorList>
            <person name="Gilbert D.G."/>
        </authorList>
    </citation>
    <scope>NUCLEOTIDE SEQUENCE</scope>
</reference>
<dbReference type="PRINTS" id="PR00146">
    <property type="entry name" value="DHPICSNTHASE"/>
</dbReference>
<evidence type="ECO:0000256" key="1">
    <source>
        <dbReference type="ARBA" id="ARBA00003294"/>
    </source>
</evidence>
<dbReference type="InterPro" id="IPR020625">
    <property type="entry name" value="Schiff_base-form_aldolases_AS"/>
</dbReference>
<evidence type="ECO:0000256" key="5">
    <source>
        <dbReference type="ARBA" id="ARBA00022605"/>
    </source>
</evidence>
<evidence type="ECO:0000256" key="4">
    <source>
        <dbReference type="ARBA" id="ARBA00022490"/>
    </source>
</evidence>
<evidence type="ECO:0000256" key="6">
    <source>
        <dbReference type="ARBA" id="ARBA00022915"/>
    </source>
</evidence>
<evidence type="ECO:0000256" key="9">
    <source>
        <dbReference type="ARBA" id="ARBA00023270"/>
    </source>
</evidence>
<dbReference type="CDD" id="cd00950">
    <property type="entry name" value="DHDPS"/>
    <property type="match status" value="1"/>
</dbReference>
<dbReference type="UniPathway" id="UPA00034">
    <property type="reaction ID" value="UER00017"/>
</dbReference>
<dbReference type="SUPFAM" id="SSF51569">
    <property type="entry name" value="Aldolase"/>
    <property type="match status" value="1"/>
</dbReference>